<dbReference type="PATRIC" id="fig|279058.17.peg.312"/>
<gene>
    <name evidence="2" type="ORF">CAter282_0289</name>
</gene>
<evidence type="ECO:0000313" key="2">
    <source>
        <dbReference type="EMBL" id="AMP08111.1"/>
    </source>
</evidence>
<feature type="signal peptide" evidence="1">
    <location>
        <begin position="1"/>
        <end position="23"/>
    </location>
</feature>
<dbReference type="Proteomes" id="UP000071778">
    <property type="component" value="Chromosome"/>
</dbReference>
<evidence type="ECO:0000256" key="1">
    <source>
        <dbReference type="SAM" id="SignalP"/>
    </source>
</evidence>
<dbReference type="EMBL" id="CP013235">
    <property type="protein sequence ID" value="AMP08111.1"/>
    <property type="molecule type" value="Genomic_DNA"/>
</dbReference>
<evidence type="ECO:0000313" key="3">
    <source>
        <dbReference type="Proteomes" id="UP000071778"/>
    </source>
</evidence>
<proteinExistence type="predicted"/>
<keyword evidence="3" id="KW-1185">Reference proteome</keyword>
<dbReference type="AlphaFoldDB" id="A0A127PKC8"/>
<sequence length="200" mass="23285">MNRRHFHRYFVLTAVAAATVSLAGCVVEPQHTRVEYREVKVPTPVVQAPPAPLVEVVPPAPYPDSYWIPGHWKWEGNRYVWNNGHWEQSRQNMIFQHAYWANEGGQWVFHQGRWVPLNNSYGGAPIVINVAPPPPRVEIITPAPSPDHVWIGGFWRWNNGRHEWVNGHWEARRDGFFWAPGHWVRNGNAWTFSGGFWQHY</sequence>
<reference evidence="2 3" key="1">
    <citation type="submission" date="2015-11" db="EMBL/GenBank/DDBJ databases">
        <title>Exploring the genomic traits of fungus-feeding bacterial genus Collimonas.</title>
        <authorList>
            <person name="Song C."/>
            <person name="Schmidt R."/>
            <person name="de Jager V."/>
            <person name="Krzyzanowska D."/>
            <person name="Jongedijk E."/>
            <person name="Cankar K."/>
            <person name="Beekwilder J."/>
            <person name="van Veen A."/>
            <person name="de Boer W."/>
            <person name="van Veen J.A."/>
            <person name="Garbeva P."/>
        </authorList>
    </citation>
    <scope>NUCLEOTIDE SEQUENCE [LARGE SCALE GENOMIC DNA]</scope>
    <source>
        <strain evidence="2 3">Ter282</strain>
    </source>
</reference>
<dbReference type="PROSITE" id="PS51257">
    <property type="entry name" value="PROKAR_LIPOPROTEIN"/>
    <property type="match status" value="1"/>
</dbReference>
<dbReference type="OrthoDB" id="121499at2"/>
<organism evidence="2 3">
    <name type="scientific">Collimonas arenae</name>
    <dbReference type="NCBI Taxonomy" id="279058"/>
    <lineage>
        <taxon>Bacteria</taxon>
        <taxon>Pseudomonadati</taxon>
        <taxon>Pseudomonadota</taxon>
        <taxon>Betaproteobacteria</taxon>
        <taxon>Burkholderiales</taxon>
        <taxon>Oxalobacteraceae</taxon>
        <taxon>Collimonas</taxon>
    </lineage>
</organism>
<dbReference type="InterPro" id="IPR024447">
    <property type="entry name" value="YXWGXW_rpt"/>
</dbReference>
<accession>A0A127PKC8</accession>
<protein>
    <submittedName>
        <fullName evidence="2">YXWGXW repeat family protein</fullName>
    </submittedName>
</protein>
<name>A0A127PKC8_9BURK</name>
<keyword evidence="1" id="KW-0732">Signal</keyword>
<feature type="chain" id="PRO_5007277137" evidence="1">
    <location>
        <begin position="24"/>
        <end position="200"/>
    </location>
</feature>
<dbReference type="RefSeq" id="WP_061531996.1">
    <property type="nucleotide sequence ID" value="NZ_CP013233.1"/>
</dbReference>
<dbReference type="Pfam" id="PF12779">
    <property type="entry name" value="WXXGXW"/>
    <property type="match status" value="4"/>
</dbReference>